<accession>A0A068RT81</accession>
<evidence type="ECO:0000256" key="7">
    <source>
        <dbReference type="ARBA" id="ARBA00023288"/>
    </source>
</evidence>
<sequence length="526" mass="60929">MRISFTRSSSSIPSWEDNDWLRHHGYQSPFDNYLILQWIACITVDLGFFGFLYHFVNGDPVMDNTRALVSAWNPELSTNTLLYTPHWPWSWQIMVAFSIGVKLLSIITSFVSTEEPIVARQRNQVPRSKTYVRRYGIPVVDSMTNVCGICRIKVPKSTRHCKLCNKCVAGMDHHCRWLNCCIGQSNYRLFMTLITLALSALVWYTALATTTLWMSTYRINVFAGHALELLMHVTGPVLDDPGTIQANHSVSLAYYLSLVIAVLLAILSIIGAVAMLRLFLFHIRLVYLNMTTVEYINRAGRHSSYDDDDDEDDDDEFDDYYYDDEEEDEDDLDDWKKLWSPVGSGVSATKSSIGSHYAVKAWRIMRRVTYRIQRPWRKCMPRSFRYRRLGQKRYSALWCDQDRNRRSNDRRRRRRVARNQLPLSRGDQNDDMYMEELLATQTIRPVLVDGEEQEGPDYNDDMGLDMSILDEKFSPATPVAAPKRSSKAARILDISDEEAMRYQQSHQAQRLQEQLIKKGSSDDRDV</sequence>
<dbReference type="GO" id="GO:0005794">
    <property type="term" value="C:Golgi apparatus"/>
    <property type="evidence" value="ECO:0007669"/>
    <property type="project" value="TreeGrafter"/>
</dbReference>
<evidence type="ECO:0000256" key="2">
    <source>
        <dbReference type="ARBA" id="ARBA00022679"/>
    </source>
</evidence>
<feature type="region of interest" description="Disordered" evidence="11">
    <location>
        <begin position="500"/>
        <end position="526"/>
    </location>
</feature>
<keyword evidence="4 10" id="KW-1133">Transmembrane helix</keyword>
<dbReference type="AlphaFoldDB" id="A0A068RT81"/>
<dbReference type="GO" id="GO:0006612">
    <property type="term" value="P:protein targeting to membrane"/>
    <property type="evidence" value="ECO:0007669"/>
    <property type="project" value="TreeGrafter"/>
</dbReference>
<feature type="compositionally biased region" description="Basic and acidic residues" evidence="11">
    <location>
        <begin position="515"/>
        <end position="526"/>
    </location>
</feature>
<dbReference type="SUPFAM" id="SSF48371">
    <property type="entry name" value="ARM repeat"/>
    <property type="match status" value="1"/>
</dbReference>
<dbReference type="EMBL" id="CBTN010000016">
    <property type="protein sequence ID" value="CDH53224.1"/>
    <property type="molecule type" value="Genomic_DNA"/>
</dbReference>
<dbReference type="InterPro" id="IPR016024">
    <property type="entry name" value="ARM-type_fold"/>
</dbReference>
<feature type="transmembrane region" description="Helical" evidence="10">
    <location>
        <begin position="89"/>
        <end position="112"/>
    </location>
</feature>
<gene>
    <name evidence="13" type="ORF">LCOR_04602.1</name>
</gene>
<evidence type="ECO:0000256" key="6">
    <source>
        <dbReference type="ARBA" id="ARBA00023139"/>
    </source>
</evidence>
<feature type="transmembrane region" description="Helical" evidence="10">
    <location>
        <begin position="33"/>
        <end position="56"/>
    </location>
</feature>
<dbReference type="STRING" id="1263082.A0A068RT81"/>
<dbReference type="PANTHER" id="PTHR22883:SF203">
    <property type="entry name" value="PALMITOYLTRANSFERASE"/>
    <property type="match status" value="1"/>
</dbReference>
<evidence type="ECO:0000256" key="3">
    <source>
        <dbReference type="ARBA" id="ARBA00022692"/>
    </source>
</evidence>
<dbReference type="PROSITE" id="PS50216">
    <property type="entry name" value="DHHC"/>
    <property type="match status" value="1"/>
</dbReference>
<evidence type="ECO:0000256" key="9">
    <source>
        <dbReference type="ARBA" id="ARBA00048048"/>
    </source>
</evidence>
<dbReference type="InterPro" id="IPR039859">
    <property type="entry name" value="PFA4/ZDH16/20/ERF2-like"/>
</dbReference>
<keyword evidence="8 10" id="KW-0012">Acyltransferase</keyword>
<dbReference type="GO" id="GO:0016020">
    <property type="term" value="C:membrane"/>
    <property type="evidence" value="ECO:0007669"/>
    <property type="project" value="UniProtKB-SubCell"/>
</dbReference>
<evidence type="ECO:0000313" key="13">
    <source>
        <dbReference type="EMBL" id="CDH53224.1"/>
    </source>
</evidence>
<evidence type="ECO:0000256" key="4">
    <source>
        <dbReference type="ARBA" id="ARBA00022989"/>
    </source>
</evidence>
<keyword evidence="7" id="KW-0449">Lipoprotein</keyword>
<evidence type="ECO:0000256" key="1">
    <source>
        <dbReference type="ARBA" id="ARBA00004141"/>
    </source>
</evidence>
<proteinExistence type="inferred from homology"/>
<feature type="transmembrane region" description="Helical" evidence="10">
    <location>
        <begin position="186"/>
        <end position="206"/>
    </location>
</feature>
<dbReference type="EC" id="2.3.1.225" evidence="10"/>
<feature type="compositionally biased region" description="Basic residues" evidence="11">
    <location>
        <begin position="408"/>
        <end position="417"/>
    </location>
</feature>
<organism evidence="13 14">
    <name type="scientific">Lichtheimia corymbifera JMRC:FSU:9682</name>
    <dbReference type="NCBI Taxonomy" id="1263082"/>
    <lineage>
        <taxon>Eukaryota</taxon>
        <taxon>Fungi</taxon>
        <taxon>Fungi incertae sedis</taxon>
        <taxon>Mucoromycota</taxon>
        <taxon>Mucoromycotina</taxon>
        <taxon>Mucoromycetes</taxon>
        <taxon>Mucorales</taxon>
        <taxon>Lichtheimiaceae</taxon>
        <taxon>Lichtheimia</taxon>
    </lineage>
</organism>
<evidence type="ECO:0000256" key="10">
    <source>
        <dbReference type="RuleBase" id="RU079119"/>
    </source>
</evidence>
<comment type="caution">
    <text evidence="13">The sequence shown here is derived from an EMBL/GenBank/DDBJ whole genome shotgun (WGS) entry which is preliminary data.</text>
</comment>
<evidence type="ECO:0000313" key="14">
    <source>
        <dbReference type="Proteomes" id="UP000027586"/>
    </source>
</evidence>
<dbReference type="GO" id="GO:0005783">
    <property type="term" value="C:endoplasmic reticulum"/>
    <property type="evidence" value="ECO:0007669"/>
    <property type="project" value="TreeGrafter"/>
</dbReference>
<protein>
    <recommendedName>
        <fullName evidence="10">Palmitoyltransferase</fullName>
        <ecNumber evidence="10">2.3.1.225</ecNumber>
    </recommendedName>
</protein>
<evidence type="ECO:0000256" key="8">
    <source>
        <dbReference type="ARBA" id="ARBA00023315"/>
    </source>
</evidence>
<comment type="catalytic activity">
    <reaction evidence="9 10">
        <text>L-cysteinyl-[protein] + hexadecanoyl-CoA = S-hexadecanoyl-L-cysteinyl-[protein] + CoA</text>
        <dbReference type="Rhea" id="RHEA:36683"/>
        <dbReference type="Rhea" id="RHEA-COMP:10131"/>
        <dbReference type="Rhea" id="RHEA-COMP:11032"/>
        <dbReference type="ChEBI" id="CHEBI:29950"/>
        <dbReference type="ChEBI" id="CHEBI:57287"/>
        <dbReference type="ChEBI" id="CHEBI:57379"/>
        <dbReference type="ChEBI" id="CHEBI:74151"/>
        <dbReference type="EC" id="2.3.1.225"/>
    </reaction>
</comment>
<dbReference type="Proteomes" id="UP000027586">
    <property type="component" value="Unassembled WGS sequence"/>
</dbReference>
<comment type="subcellular location">
    <subcellularLocation>
        <location evidence="1">Membrane</location>
        <topology evidence="1">Multi-pass membrane protein</topology>
    </subcellularLocation>
</comment>
<dbReference type="OrthoDB" id="9909019at2759"/>
<keyword evidence="3 10" id="KW-0812">Transmembrane</keyword>
<comment type="domain">
    <text evidence="10">The DHHC domain is required for palmitoyltransferase activity.</text>
</comment>
<name>A0A068RT81_9FUNG</name>
<feature type="domain" description="Palmitoyltransferase DHHC" evidence="12">
    <location>
        <begin position="144"/>
        <end position="298"/>
    </location>
</feature>
<keyword evidence="5 10" id="KW-0472">Membrane</keyword>
<dbReference type="PANTHER" id="PTHR22883">
    <property type="entry name" value="ZINC FINGER DHHC DOMAIN CONTAINING PROTEIN"/>
    <property type="match status" value="1"/>
</dbReference>
<feature type="compositionally biased region" description="Polar residues" evidence="11">
    <location>
        <begin position="502"/>
        <end position="512"/>
    </location>
</feature>
<evidence type="ECO:0000256" key="5">
    <source>
        <dbReference type="ARBA" id="ARBA00023136"/>
    </source>
</evidence>
<dbReference type="GO" id="GO:0019706">
    <property type="term" value="F:protein-cysteine S-palmitoyltransferase activity"/>
    <property type="evidence" value="ECO:0007669"/>
    <property type="project" value="UniProtKB-EC"/>
</dbReference>
<keyword evidence="14" id="KW-1185">Reference proteome</keyword>
<feature type="region of interest" description="Disordered" evidence="11">
    <location>
        <begin position="408"/>
        <end position="428"/>
    </location>
</feature>
<dbReference type="InterPro" id="IPR001594">
    <property type="entry name" value="Palmitoyltrfase_DHHC"/>
</dbReference>
<keyword evidence="2 10" id="KW-0808">Transferase</keyword>
<dbReference type="Pfam" id="PF01529">
    <property type="entry name" value="DHHC"/>
    <property type="match status" value="1"/>
</dbReference>
<feature type="transmembrane region" description="Helical" evidence="10">
    <location>
        <begin position="252"/>
        <end position="280"/>
    </location>
</feature>
<reference evidence="13" key="1">
    <citation type="submission" date="2013-08" db="EMBL/GenBank/DDBJ databases">
        <title>Gene expansion shapes genome architecture in the human pathogen Lichtheimia corymbifera: an evolutionary genomics analysis in the ancient terrestrial Mucorales (Mucoromycotina).</title>
        <authorList>
            <person name="Schwartze V.U."/>
            <person name="Winter S."/>
            <person name="Shelest E."/>
            <person name="Marcet-Houben M."/>
            <person name="Horn F."/>
            <person name="Wehner S."/>
            <person name="Hoffmann K."/>
            <person name="Riege K."/>
            <person name="Sammeth M."/>
            <person name="Nowrousian M."/>
            <person name="Valiante V."/>
            <person name="Linde J."/>
            <person name="Jacobsen I.D."/>
            <person name="Marz M."/>
            <person name="Brakhage A.A."/>
            <person name="Gabaldon T."/>
            <person name="Bocker S."/>
            <person name="Voigt K."/>
        </authorList>
    </citation>
    <scope>NUCLEOTIDE SEQUENCE [LARGE SCALE GENOMIC DNA]</scope>
    <source>
        <strain evidence="13">FSU 9682</strain>
    </source>
</reference>
<dbReference type="VEuPathDB" id="FungiDB:LCOR_04602.1"/>
<evidence type="ECO:0000256" key="11">
    <source>
        <dbReference type="SAM" id="MobiDB-lite"/>
    </source>
</evidence>
<evidence type="ECO:0000259" key="12">
    <source>
        <dbReference type="Pfam" id="PF01529"/>
    </source>
</evidence>
<comment type="similarity">
    <text evidence="10">Belongs to the DHHC palmitoyltransferase family.</text>
</comment>
<keyword evidence="6" id="KW-0564">Palmitate</keyword>